<evidence type="ECO:0000256" key="7">
    <source>
        <dbReference type="SAM" id="Phobius"/>
    </source>
</evidence>
<feature type="transmembrane region" description="Helical" evidence="7">
    <location>
        <begin position="75"/>
        <end position="95"/>
    </location>
</feature>
<evidence type="ECO:0000313" key="9">
    <source>
        <dbReference type="EMBL" id="EPD33163.1"/>
    </source>
</evidence>
<dbReference type="PANTHER" id="PTHR23506">
    <property type="entry name" value="GH10249P"/>
    <property type="match status" value="1"/>
</dbReference>
<dbReference type="PROSITE" id="PS00216">
    <property type="entry name" value="SUGAR_TRANSPORT_1"/>
    <property type="match status" value="1"/>
</dbReference>
<dbReference type="EMBL" id="AGZR01000005">
    <property type="protein sequence ID" value="EPD33163.1"/>
    <property type="molecule type" value="Genomic_DNA"/>
</dbReference>
<name>S2W092_9ACTN</name>
<evidence type="ECO:0000256" key="5">
    <source>
        <dbReference type="ARBA" id="ARBA00022989"/>
    </source>
</evidence>
<evidence type="ECO:0000256" key="3">
    <source>
        <dbReference type="ARBA" id="ARBA00022448"/>
    </source>
</evidence>
<feature type="transmembrane region" description="Helical" evidence="7">
    <location>
        <begin position="136"/>
        <end position="159"/>
    </location>
</feature>
<dbReference type="InterPro" id="IPR020846">
    <property type="entry name" value="MFS_dom"/>
</dbReference>
<sequence length="385" mass="40029">MREKVAIPRDAWILTIISFLVALGFGVVVPVLPIYARDFGASATQVGAIVSFFAIMRLLMGPFCGIINSKIGERTALGIGMLIVGASSFGCGMAQSYLQLLLFRGAGGIGSALFSTAGLSQLFAATTRQNRGRSTALFQSGSLIGNMSGPAVGAIFVAISLRAPFFFYASTLLIGAFVAIFALQAPSRFGRGPTTGSLGEVWKDKRYQIACLASFSTGWQAFGVRSTLLPILIVEILGQPTTTTGIVFAIAAAFQMLVINPVGRAVDQAGRKPILIAGLIICGLVSLSFPQMPNVVWLTIAMCVFSIGASMLGTAPASIVGDVAGRGTPVAVFQMSSDLGNIIGPLAAGAMVDLFNMQAAIAVGSVIMLLVAVLATRIPHVSQEN</sequence>
<dbReference type="GO" id="GO:0005886">
    <property type="term" value="C:plasma membrane"/>
    <property type="evidence" value="ECO:0007669"/>
    <property type="project" value="UniProtKB-SubCell"/>
</dbReference>
<keyword evidence="10" id="KW-1185">Reference proteome</keyword>
<keyword evidence="4 7" id="KW-0812">Transmembrane</keyword>
<evidence type="ECO:0000259" key="8">
    <source>
        <dbReference type="PROSITE" id="PS50850"/>
    </source>
</evidence>
<evidence type="ECO:0000256" key="1">
    <source>
        <dbReference type="ARBA" id="ARBA00004651"/>
    </source>
</evidence>
<dbReference type="InterPro" id="IPR005829">
    <property type="entry name" value="Sugar_transporter_CS"/>
</dbReference>
<dbReference type="OrthoDB" id="9793283at2"/>
<organism evidence="9 10">
    <name type="scientific">Propionimicrobium lymphophilum ACS-093-V-SCH5</name>
    <dbReference type="NCBI Taxonomy" id="883161"/>
    <lineage>
        <taxon>Bacteria</taxon>
        <taxon>Bacillati</taxon>
        <taxon>Actinomycetota</taxon>
        <taxon>Actinomycetes</taxon>
        <taxon>Propionibacteriales</taxon>
        <taxon>Propionibacteriaceae</taxon>
        <taxon>Propionimicrobium</taxon>
    </lineage>
</organism>
<dbReference type="SUPFAM" id="SSF103473">
    <property type="entry name" value="MFS general substrate transporter"/>
    <property type="match status" value="1"/>
</dbReference>
<dbReference type="AlphaFoldDB" id="S2W092"/>
<dbReference type="PROSITE" id="PS50850">
    <property type="entry name" value="MFS"/>
    <property type="match status" value="1"/>
</dbReference>
<comment type="similarity">
    <text evidence="2">Belongs to the major facilitator superfamily. TCR/Tet family.</text>
</comment>
<dbReference type="GO" id="GO:0022857">
    <property type="term" value="F:transmembrane transporter activity"/>
    <property type="evidence" value="ECO:0007669"/>
    <property type="project" value="InterPro"/>
</dbReference>
<accession>S2W092</accession>
<feature type="domain" description="Major facilitator superfamily (MFS) profile" evidence="8">
    <location>
        <begin position="10"/>
        <end position="383"/>
    </location>
</feature>
<comment type="caution">
    <text evidence="9">The sequence shown here is derived from an EMBL/GenBank/DDBJ whole genome shotgun (WGS) entry which is preliminary data.</text>
</comment>
<keyword evidence="6 7" id="KW-0472">Membrane</keyword>
<reference evidence="9 10" key="1">
    <citation type="submission" date="2013-04" db="EMBL/GenBank/DDBJ databases">
        <title>The Genome Sequence of Propionimicrobium lymphophilum ACS-093-V-SCH5.</title>
        <authorList>
            <consortium name="The Broad Institute Genomics Platform"/>
            <person name="Earl A."/>
            <person name="Ward D."/>
            <person name="Feldgarden M."/>
            <person name="Gevers D."/>
            <person name="Saerens B."/>
            <person name="Vaneechoutte M."/>
            <person name="Walker B."/>
            <person name="Young S."/>
            <person name="Zeng Q."/>
            <person name="Gargeya S."/>
            <person name="Fitzgerald M."/>
            <person name="Haas B."/>
            <person name="Abouelleil A."/>
            <person name="Allen A.W."/>
            <person name="Alvarado L."/>
            <person name="Arachchi H.M."/>
            <person name="Berlin A.M."/>
            <person name="Chapman S.B."/>
            <person name="Gainer-Dewar J."/>
            <person name="Goldberg J."/>
            <person name="Griggs A."/>
            <person name="Gujja S."/>
            <person name="Hansen M."/>
            <person name="Howarth C."/>
            <person name="Imamovic A."/>
            <person name="Ireland A."/>
            <person name="Larimer J."/>
            <person name="McCowan C."/>
            <person name="Murphy C."/>
            <person name="Pearson M."/>
            <person name="Poon T.W."/>
            <person name="Priest M."/>
            <person name="Roberts A."/>
            <person name="Saif S."/>
            <person name="Shea T."/>
            <person name="Sisk P."/>
            <person name="Sykes S."/>
            <person name="Wortman J."/>
            <person name="Nusbaum C."/>
            <person name="Birren B."/>
        </authorList>
    </citation>
    <scope>NUCLEOTIDE SEQUENCE [LARGE SCALE GENOMIC DNA]</scope>
    <source>
        <strain evidence="9 10">ACS-093-V-SCH5</strain>
    </source>
</reference>
<feature type="transmembrane region" description="Helical" evidence="7">
    <location>
        <begin position="274"/>
        <end position="290"/>
    </location>
</feature>
<feature type="transmembrane region" description="Helical" evidence="7">
    <location>
        <begin position="12"/>
        <end position="36"/>
    </location>
</feature>
<keyword evidence="3" id="KW-0813">Transport</keyword>
<dbReference type="RefSeq" id="WP_016455538.1">
    <property type="nucleotide sequence ID" value="NZ_KE150269.1"/>
</dbReference>
<dbReference type="InterPro" id="IPR036259">
    <property type="entry name" value="MFS_trans_sf"/>
</dbReference>
<dbReference type="CDD" id="cd17325">
    <property type="entry name" value="MFS_MdtG_SLC18_like"/>
    <property type="match status" value="1"/>
</dbReference>
<feature type="transmembrane region" description="Helical" evidence="7">
    <location>
        <begin position="165"/>
        <end position="186"/>
    </location>
</feature>
<evidence type="ECO:0000256" key="6">
    <source>
        <dbReference type="ARBA" id="ARBA00023136"/>
    </source>
</evidence>
<dbReference type="InterPro" id="IPR001958">
    <property type="entry name" value="Tet-R_TetA/multi-R_MdtG-like"/>
</dbReference>
<dbReference type="Gene3D" id="1.20.1250.20">
    <property type="entry name" value="MFS general substrate transporter like domains"/>
    <property type="match status" value="2"/>
</dbReference>
<dbReference type="PRINTS" id="PR01035">
    <property type="entry name" value="TCRTETA"/>
</dbReference>
<evidence type="ECO:0000256" key="4">
    <source>
        <dbReference type="ARBA" id="ARBA00022692"/>
    </source>
</evidence>
<dbReference type="PATRIC" id="fig|883161.3.peg.694"/>
<protein>
    <recommendedName>
        <fullName evidence="8">Major facilitator superfamily (MFS) profile domain-containing protein</fullName>
    </recommendedName>
</protein>
<proteinExistence type="inferred from homology"/>
<keyword evidence="5 7" id="KW-1133">Transmembrane helix</keyword>
<dbReference type="Proteomes" id="UP000014417">
    <property type="component" value="Unassembled WGS sequence"/>
</dbReference>
<dbReference type="InterPro" id="IPR011701">
    <property type="entry name" value="MFS"/>
</dbReference>
<feature type="transmembrane region" description="Helical" evidence="7">
    <location>
        <begin position="357"/>
        <end position="376"/>
    </location>
</feature>
<feature type="transmembrane region" description="Helical" evidence="7">
    <location>
        <begin position="101"/>
        <end position="124"/>
    </location>
</feature>
<feature type="transmembrane region" description="Helical" evidence="7">
    <location>
        <begin position="48"/>
        <end position="68"/>
    </location>
</feature>
<dbReference type="InterPro" id="IPR050930">
    <property type="entry name" value="MFS_Vesicular_Transporter"/>
</dbReference>
<dbReference type="HOGENOM" id="CLU_001265_10_14_11"/>
<gene>
    <name evidence="9" type="ORF">HMPREF9306_00694</name>
</gene>
<feature type="transmembrane region" description="Helical" evidence="7">
    <location>
        <begin position="296"/>
        <end position="319"/>
    </location>
</feature>
<comment type="subcellular location">
    <subcellularLocation>
        <location evidence="1">Cell membrane</location>
        <topology evidence="1">Multi-pass membrane protein</topology>
    </subcellularLocation>
</comment>
<evidence type="ECO:0000256" key="2">
    <source>
        <dbReference type="ARBA" id="ARBA00007520"/>
    </source>
</evidence>
<evidence type="ECO:0000313" key="10">
    <source>
        <dbReference type="Proteomes" id="UP000014417"/>
    </source>
</evidence>
<dbReference type="Pfam" id="PF07690">
    <property type="entry name" value="MFS_1"/>
    <property type="match status" value="1"/>
</dbReference>
<dbReference type="PANTHER" id="PTHR23506:SF23">
    <property type="entry name" value="GH10249P"/>
    <property type="match status" value="1"/>
</dbReference>
<dbReference type="STRING" id="883161.HMPREF9306_00694"/>